<dbReference type="EMBL" id="FXWK01000001">
    <property type="protein sequence ID" value="SMQ67763.1"/>
    <property type="molecule type" value="Genomic_DNA"/>
</dbReference>
<evidence type="ECO:0000313" key="3">
    <source>
        <dbReference type="EMBL" id="SMQ67763.1"/>
    </source>
</evidence>
<gene>
    <name evidence="3" type="ORF">SAMN06295905_1570</name>
</gene>
<evidence type="ECO:0000259" key="2">
    <source>
        <dbReference type="Pfam" id="PF03713"/>
    </source>
</evidence>
<protein>
    <recommendedName>
        <fullName evidence="2">DUF305 domain-containing protein</fullName>
    </recommendedName>
</protein>
<dbReference type="PANTHER" id="PTHR36933">
    <property type="entry name" value="SLL0788 PROTEIN"/>
    <property type="match status" value="1"/>
</dbReference>
<reference evidence="4" key="1">
    <citation type="submission" date="2017-04" db="EMBL/GenBank/DDBJ databases">
        <authorList>
            <person name="Varghese N."/>
            <person name="Submissions S."/>
        </authorList>
    </citation>
    <scope>NUCLEOTIDE SEQUENCE [LARGE SCALE GENOMIC DNA]</scope>
</reference>
<dbReference type="Gene3D" id="1.20.1260.10">
    <property type="match status" value="1"/>
</dbReference>
<dbReference type="PANTHER" id="PTHR36933:SF1">
    <property type="entry name" value="SLL0788 PROTEIN"/>
    <property type="match status" value="1"/>
</dbReference>
<sequence>MNLFKTSLLVSTFIVAAAAPAFAQDAMAGHDMSAMGGAENSVELPEICKSAKGMAGDMAMGMDHEMDQAHMDLMAGMDETNKQMMDAMMIEDIDVAFVCAMIPHHQGAINMAKAELAHGDNQWAKDMAQKVIDAQEQEIADMIAWLEGEGADE</sequence>
<feature type="domain" description="DUF305" evidence="2">
    <location>
        <begin position="55"/>
        <end position="146"/>
    </location>
</feature>
<dbReference type="InterPro" id="IPR005183">
    <property type="entry name" value="DUF305_CopM-like"/>
</dbReference>
<proteinExistence type="predicted"/>
<dbReference type="Pfam" id="PF03713">
    <property type="entry name" value="DUF305"/>
    <property type="match status" value="1"/>
</dbReference>
<evidence type="ECO:0000256" key="1">
    <source>
        <dbReference type="SAM" id="SignalP"/>
    </source>
</evidence>
<dbReference type="AlphaFoldDB" id="A0A1Y6F5R5"/>
<feature type="chain" id="PRO_5012509233" description="DUF305 domain-containing protein" evidence="1">
    <location>
        <begin position="24"/>
        <end position="153"/>
    </location>
</feature>
<evidence type="ECO:0000313" key="4">
    <source>
        <dbReference type="Proteomes" id="UP000194474"/>
    </source>
</evidence>
<organism evidence="3 4">
    <name type="scientific">Devosia lucknowensis</name>
    <dbReference type="NCBI Taxonomy" id="1096929"/>
    <lineage>
        <taxon>Bacteria</taxon>
        <taxon>Pseudomonadati</taxon>
        <taxon>Pseudomonadota</taxon>
        <taxon>Alphaproteobacteria</taxon>
        <taxon>Hyphomicrobiales</taxon>
        <taxon>Devosiaceae</taxon>
        <taxon>Devosia</taxon>
    </lineage>
</organism>
<dbReference type="Proteomes" id="UP000194474">
    <property type="component" value="Unassembled WGS sequence"/>
</dbReference>
<accession>A0A1Y6F5R5</accession>
<dbReference type="OrthoDB" id="517560at2"/>
<feature type="signal peptide" evidence="1">
    <location>
        <begin position="1"/>
        <end position="23"/>
    </location>
</feature>
<keyword evidence="4" id="KW-1185">Reference proteome</keyword>
<keyword evidence="1" id="KW-0732">Signal</keyword>
<name>A0A1Y6F5R5_9HYPH</name>
<dbReference type="RefSeq" id="WP_086469877.1">
    <property type="nucleotide sequence ID" value="NZ_FXWK01000001.1"/>
</dbReference>
<dbReference type="InterPro" id="IPR012347">
    <property type="entry name" value="Ferritin-like"/>
</dbReference>